<gene>
    <name evidence="5" type="ORF">FSP39_001253</name>
</gene>
<dbReference type="NCBIfam" id="TIGR00231">
    <property type="entry name" value="small_GTP"/>
    <property type="match status" value="1"/>
</dbReference>
<dbReference type="FunFam" id="3.40.50.300:FF:000586">
    <property type="entry name" value="Rab family GTPase"/>
    <property type="match status" value="1"/>
</dbReference>
<dbReference type="GO" id="GO:0012505">
    <property type="term" value="C:endomembrane system"/>
    <property type="evidence" value="ECO:0007669"/>
    <property type="project" value="UniProtKB-SubCell"/>
</dbReference>
<comment type="similarity">
    <text evidence="2">Belongs to the small GTPase superfamily. Rab family.</text>
</comment>
<dbReference type="InterPro" id="IPR005225">
    <property type="entry name" value="Small_GTP-bd"/>
</dbReference>
<dbReference type="PROSITE" id="PS51419">
    <property type="entry name" value="RAB"/>
    <property type="match status" value="1"/>
</dbReference>
<evidence type="ECO:0000256" key="3">
    <source>
        <dbReference type="ARBA" id="ARBA00022741"/>
    </source>
</evidence>
<dbReference type="PROSITE" id="PS51421">
    <property type="entry name" value="RAS"/>
    <property type="match status" value="1"/>
</dbReference>
<comment type="subcellular location">
    <subcellularLocation>
        <location evidence="1">Endomembrane system</location>
    </subcellularLocation>
</comment>
<dbReference type="PROSITE" id="PS51420">
    <property type="entry name" value="RHO"/>
    <property type="match status" value="1"/>
</dbReference>
<dbReference type="GO" id="GO:0003924">
    <property type="term" value="F:GTPase activity"/>
    <property type="evidence" value="ECO:0007669"/>
    <property type="project" value="InterPro"/>
</dbReference>
<dbReference type="InterPro" id="IPR027417">
    <property type="entry name" value="P-loop_NTPase"/>
</dbReference>
<dbReference type="AlphaFoldDB" id="A0AA88YAM7"/>
<comment type="caution">
    <text evidence="5">The sequence shown here is derived from an EMBL/GenBank/DDBJ whole genome shotgun (WGS) entry which is preliminary data.</text>
</comment>
<dbReference type="SUPFAM" id="SSF52540">
    <property type="entry name" value="P-loop containing nucleoside triphosphate hydrolases"/>
    <property type="match status" value="1"/>
</dbReference>
<dbReference type="SMART" id="SM00174">
    <property type="entry name" value="RHO"/>
    <property type="match status" value="1"/>
</dbReference>
<organism evidence="5 6">
    <name type="scientific">Pinctada imbricata</name>
    <name type="common">Atlantic pearl-oyster</name>
    <name type="synonym">Pinctada martensii</name>
    <dbReference type="NCBI Taxonomy" id="66713"/>
    <lineage>
        <taxon>Eukaryota</taxon>
        <taxon>Metazoa</taxon>
        <taxon>Spiralia</taxon>
        <taxon>Lophotrochozoa</taxon>
        <taxon>Mollusca</taxon>
        <taxon>Bivalvia</taxon>
        <taxon>Autobranchia</taxon>
        <taxon>Pteriomorphia</taxon>
        <taxon>Pterioida</taxon>
        <taxon>Pterioidea</taxon>
        <taxon>Pteriidae</taxon>
        <taxon>Pinctada</taxon>
    </lineage>
</organism>
<dbReference type="PRINTS" id="PR00449">
    <property type="entry name" value="RASTRNSFRMNG"/>
</dbReference>
<dbReference type="SMART" id="SM00173">
    <property type="entry name" value="RAS"/>
    <property type="match status" value="1"/>
</dbReference>
<keyword evidence="4" id="KW-0472">Membrane</keyword>
<protein>
    <submittedName>
        <fullName evidence="5">Uncharacterized protein</fullName>
    </submittedName>
</protein>
<dbReference type="PANTHER" id="PTHR47979">
    <property type="entry name" value="DRAB11-RELATED"/>
    <property type="match status" value="1"/>
</dbReference>
<evidence type="ECO:0000256" key="1">
    <source>
        <dbReference type="ARBA" id="ARBA00004308"/>
    </source>
</evidence>
<dbReference type="GO" id="GO:0005525">
    <property type="term" value="F:GTP binding"/>
    <property type="evidence" value="ECO:0007669"/>
    <property type="project" value="InterPro"/>
</dbReference>
<dbReference type="Gene3D" id="3.40.50.300">
    <property type="entry name" value="P-loop containing nucleotide triphosphate hydrolases"/>
    <property type="match status" value="1"/>
</dbReference>
<evidence type="ECO:0000313" key="5">
    <source>
        <dbReference type="EMBL" id="KAK3101143.1"/>
    </source>
</evidence>
<dbReference type="CDD" id="cd00154">
    <property type="entry name" value="Rab"/>
    <property type="match status" value="1"/>
</dbReference>
<keyword evidence="6" id="KW-1185">Reference proteome</keyword>
<accession>A0AA88YAM7</accession>
<evidence type="ECO:0000256" key="4">
    <source>
        <dbReference type="ARBA" id="ARBA00023136"/>
    </source>
</evidence>
<keyword evidence="3" id="KW-0547">Nucleotide-binding</keyword>
<dbReference type="SMART" id="SM00175">
    <property type="entry name" value="RAB"/>
    <property type="match status" value="1"/>
</dbReference>
<sequence length="208" mass="23451">MGDRTYDFLYKIVLVGNLGVGKTSIARRFAEGKFSEEHKSTIGVDFTVQTVQIEDKIVKLQIWDTSGQERFRSITQGYYRNAHGAILVYDITNRESFQDVERWLNDVQQYSGYSTINLLIGNKSDLHESSQVSLSEAESFAGSKGMLAAIETSAKSDLNVDQTFYCISKELLRWNGASSYMDSLRQDSIALHSIPQGDNSWYSCCSYS</sequence>
<evidence type="ECO:0000313" key="6">
    <source>
        <dbReference type="Proteomes" id="UP001186944"/>
    </source>
</evidence>
<dbReference type="SMART" id="SM00176">
    <property type="entry name" value="RAN"/>
    <property type="match status" value="1"/>
</dbReference>
<dbReference type="InterPro" id="IPR050209">
    <property type="entry name" value="Rab_GTPases_membrane_traffic"/>
</dbReference>
<proteinExistence type="inferred from homology"/>
<name>A0AA88YAM7_PINIB</name>
<dbReference type="Proteomes" id="UP001186944">
    <property type="component" value="Unassembled WGS sequence"/>
</dbReference>
<evidence type="ECO:0000256" key="2">
    <source>
        <dbReference type="ARBA" id="ARBA00006270"/>
    </source>
</evidence>
<dbReference type="Pfam" id="PF00071">
    <property type="entry name" value="Ras"/>
    <property type="match status" value="1"/>
</dbReference>
<reference evidence="5" key="1">
    <citation type="submission" date="2019-08" db="EMBL/GenBank/DDBJ databases">
        <title>The improved chromosome-level genome for the pearl oyster Pinctada fucata martensii using PacBio sequencing and Hi-C.</title>
        <authorList>
            <person name="Zheng Z."/>
        </authorList>
    </citation>
    <scope>NUCLEOTIDE SEQUENCE</scope>
    <source>
        <strain evidence="5">ZZ-2019</strain>
        <tissue evidence="5">Adductor muscle</tissue>
    </source>
</reference>
<dbReference type="InterPro" id="IPR001806">
    <property type="entry name" value="Small_GTPase"/>
</dbReference>
<dbReference type="EMBL" id="VSWD01000005">
    <property type="protein sequence ID" value="KAK3101143.1"/>
    <property type="molecule type" value="Genomic_DNA"/>
</dbReference>